<dbReference type="AlphaFoldDB" id="A0A179I5P9"/>
<dbReference type="EMBL" id="LUKN01003848">
    <property type="protein sequence ID" value="OAQ96853.1"/>
    <property type="molecule type" value="Genomic_DNA"/>
</dbReference>
<dbReference type="OMA" id="CESRSRA"/>
<comment type="caution">
    <text evidence="2">The sequence shown here is derived from an EMBL/GenBank/DDBJ whole genome shotgun (WGS) entry which is preliminary data.</text>
</comment>
<proteinExistence type="predicted"/>
<evidence type="ECO:0000313" key="2">
    <source>
        <dbReference type="EMBL" id="OAQ96853.1"/>
    </source>
</evidence>
<name>A0A179I5P9_CORDF</name>
<evidence type="ECO:0000256" key="1">
    <source>
        <dbReference type="SAM" id="MobiDB-lite"/>
    </source>
</evidence>
<dbReference type="OrthoDB" id="4869604at2759"/>
<dbReference type="Proteomes" id="UP000243081">
    <property type="component" value="Unassembled WGS sequence"/>
</dbReference>
<gene>
    <name evidence="2" type="ORF">LLEC1_07313</name>
</gene>
<accession>A0A179I5P9</accession>
<organism evidence="2 3">
    <name type="scientific">Cordyceps confragosa</name>
    <name type="common">Lecanicillium lecanii</name>
    <dbReference type="NCBI Taxonomy" id="2714763"/>
    <lineage>
        <taxon>Eukaryota</taxon>
        <taxon>Fungi</taxon>
        <taxon>Dikarya</taxon>
        <taxon>Ascomycota</taxon>
        <taxon>Pezizomycotina</taxon>
        <taxon>Sordariomycetes</taxon>
        <taxon>Hypocreomycetidae</taxon>
        <taxon>Hypocreales</taxon>
        <taxon>Cordycipitaceae</taxon>
        <taxon>Akanthomyces</taxon>
    </lineage>
</organism>
<evidence type="ECO:0000313" key="3">
    <source>
        <dbReference type="Proteomes" id="UP000243081"/>
    </source>
</evidence>
<feature type="region of interest" description="Disordered" evidence="1">
    <location>
        <begin position="24"/>
        <end position="43"/>
    </location>
</feature>
<protein>
    <submittedName>
        <fullName evidence="2">Uncharacterized protein</fullName>
    </submittedName>
</protein>
<sequence length="143" mass="15790">MHTDSPNLPFLALSAKQMLQPLTFGAESPTKGTPQPPDPRPGPMITFSEECPVTKMQHSFTYRRSILLSGKLLEMSATNIRYSTSSEHGLCEARSRPLTEMILKVIAWEKGLTPHPLIPEIGPCLEKKKRPAASPLAKESKVL</sequence>
<reference evidence="2 3" key="1">
    <citation type="submission" date="2016-03" db="EMBL/GenBank/DDBJ databases">
        <title>Fine-scale spatial genetic structure of a fungal parasite of coffee scale insects.</title>
        <authorList>
            <person name="Jackson D."/>
            <person name="Zemenick K.A."/>
            <person name="Malloure B."/>
            <person name="Quandt C.A."/>
            <person name="James T.Y."/>
        </authorList>
    </citation>
    <scope>NUCLEOTIDE SEQUENCE [LARGE SCALE GENOMIC DNA]</scope>
    <source>
        <strain evidence="2 3">UM487</strain>
    </source>
</reference>
<keyword evidence="3" id="KW-1185">Reference proteome</keyword>